<dbReference type="InterPro" id="IPR040198">
    <property type="entry name" value="Fido_containing"/>
</dbReference>
<dbReference type="AlphaFoldDB" id="A0ABD2JVY2"/>
<sequence length="295" mass="32717">MPARGIKITNSSNSKMPTTATNAKKSVVPKSRNSSSSKIQPAPSPAAQQLQPQKLYLPGDIRYKGQAAAESNTTPTAVVNQQMSGKKKISDKMSSDDSQMPQEESSEDAPTPPEDYFDTPEDHQKAVDMQRGREAGRNTAGGMRRDRDVSASFDDDKDFLYILDTEGMDPKIISEQTIKALHANVMSGERKSTPSEYRVVEVTVGGARVEATAAQVPGKMAEFVEWLNAEDAQTNDLATFAATAHYKMAKIHPFWMETDALAMNFIFKRKGWNTVILPDKYRRAYYECFHTGFNC</sequence>
<evidence type="ECO:0000313" key="6">
    <source>
        <dbReference type="Proteomes" id="UP001620645"/>
    </source>
</evidence>
<feature type="compositionally biased region" description="Polar residues" evidence="3">
    <location>
        <begin position="8"/>
        <end position="23"/>
    </location>
</feature>
<feature type="region of interest" description="Disordered" evidence="3">
    <location>
        <begin position="1"/>
        <end position="116"/>
    </location>
</feature>
<feature type="domain" description="Fido" evidence="4">
    <location>
        <begin position="173"/>
        <end position="295"/>
    </location>
</feature>
<evidence type="ECO:0000256" key="3">
    <source>
        <dbReference type="SAM" id="MobiDB-lite"/>
    </source>
</evidence>
<dbReference type="EMBL" id="JBICCN010000086">
    <property type="protein sequence ID" value="KAL3094815.1"/>
    <property type="molecule type" value="Genomic_DNA"/>
</dbReference>
<keyword evidence="2" id="KW-0067">ATP-binding</keyword>
<protein>
    <recommendedName>
        <fullName evidence="4">Fido domain-containing protein</fullName>
    </recommendedName>
</protein>
<dbReference type="SUPFAM" id="SSF140931">
    <property type="entry name" value="Fic-like"/>
    <property type="match status" value="1"/>
</dbReference>
<feature type="compositionally biased region" description="Low complexity" evidence="3">
    <location>
        <begin position="24"/>
        <end position="58"/>
    </location>
</feature>
<dbReference type="PANTHER" id="PTHR13504">
    <property type="entry name" value="FIDO DOMAIN-CONTAINING PROTEIN DDB_G0283145"/>
    <property type="match status" value="1"/>
</dbReference>
<dbReference type="Gene3D" id="1.10.3290.10">
    <property type="entry name" value="Fido-like domain"/>
    <property type="match status" value="1"/>
</dbReference>
<dbReference type="InterPro" id="IPR003812">
    <property type="entry name" value="Fido"/>
</dbReference>
<reference evidence="5 6" key="1">
    <citation type="submission" date="2024-10" db="EMBL/GenBank/DDBJ databases">
        <authorList>
            <person name="Kim D."/>
        </authorList>
    </citation>
    <scope>NUCLEOTIDE SEQUENCE [LARGE SCALE GENOMIC DNA]</scope>
    <source>
        <strain evidence="5">Taebaek</strain>
    </source>
</reference>
<dbReference type="Proteomes" id="UP001620645">
    <property type="component" value="Unassembled WGS sequence"/>
</dbReference>
<evidence type="ECO:0000256" key="1">
    <source>
        <dbReference type="PIRSR" id="PIRSR640198-1"/>
    </source>
</evidence>
<keyword evidence="2" id="KW-0547">Nucleotide-binding</keyword>
<proteinExistence type="predicted"/>
<comment type="caution">
    <text evidence="5">The sequence shown here is derived from an EMBL/GenBank/DDBJ whole genome shotgun (WGS) entry which is preliminary data.</text>
</comment>
<evidence type="ECO:0000313" key="5">
    <source>
        <dbReference type="EMBL" id="KAL3094815.1"/>
    </source>
</evidence>
<feature type="active site" evidence="1">
    <location>
        <position position="252"/>
    </location>
</feature>
<name>A0ABD2JVY2_HETSC</name>
<keyword evidence="6" id="KW-1185">Reference proteome</keyword>
<accession>A0ABD2JVY2</accession>
<feature type="binding site" evidence="2">
    <location>
        <begin position="285"/>
        <end position="286"/>
    </location>
    <ligand>
        <name>ATP</name>
        <dbReference type="ChEBI" id="CHEBI:30616"/>
    </ligand>
</feature>
<evidence type="ECO:0000259" key="4">
    <source>
        <dbReference type="PROSITE" id="PS51459"/>
    </source>
</evidence>
<gene>
    <name evidence="5" type="ORF">niasHS_006110</name>
</gene>
<organism evidence="5 6">
    <name type="scientific">Heterodera schachtii</name>
    <name type="common">Sugarbeet cyst nematode worm</name>
    <name type="synonym">Tylenchus schachtii</name>
    <dbReference type="NCBI Taxonomy" id="97005"/>
    <lineage>
        <taxon>Eukaryota</taxon>
        <taxon>Metazoa</taxon>
        <taxon>Ecdysozoa</taxon>
        <taxon>Nematoda</taxon>
        <taxon>Chromadorea</taxon>
        <taxon>Rhabditida</taxon>
        <taxon>Tylenchina</taxon>
        <taxon>Tylenchomorpha</taxon>
        <taxon>Tylenchoidea</taxon>
        <taxon>Heteroderidae</taxon>
        <taxon>Heteroderinae</taxon>
        <taxon>Heterodera</taxon>
    </lineage>
</organism>
<dbReference type="InterPro" id="IPR036597">
    <property type="entry name" value="Fido-like_dom_sf"/>
</dbReference>
<feature type="compositionally biased region" description="Polar residues" evidence="3">
    <location>
        <begin position="69"/>
        <end position="82"/>
    </location>
</feature>
<evidence type="ECO:0000256" key="2">
    <source>
        <dbReference type="PIRSR" id="PIRSR640198-2"/>
    </source>
</evidence>
<dbReference type="Pfam" id="PF02661">
    <property type="entry name" value="Fic"/>
    <property type="match status" value="1"/>
</dbReference>
<dbReference type="PANTHER" id="PTHR13504:SF38">
    <property type="entry name" value="FIDO DOMAIN-CONTAINING PROTEIN"/>
    <property type="match status" value="1"/>
</dbReference>
<dbReference type="PROSITE" id="PS51459">
    <property type="entry name" value="FIDO"/>
    <property type="match status" value="1"/>
</dbReference>